<dbReference type="OrthoDB" id="10253254at2759"/>
<dbReference type="Pfam" id="PF21010">
    <property type="entry name" value="HA2_C"/>
    <property type="match status" value="1"/>
</dbReference>
<dbReference type="PROSITE" id="PS51194">
    <property type="entry name" value="HELICASE_CTER"/>
    <property type="match status" value="1"/>
</dbReference>
<dbReference type="Pfam" id="PF07717">
    <property type="entry name" value="OB_NTP_bind"/>
    <property type="match status" value="1"/>
</dbReference>
<dbReference type="Pfam" id="PF00271">
    <property type="entry name" value="Helicase_C"/>
    <property type="match status" value="1"/>
</dbReference>
<comment type="similarity">
    <text evidence="1">Belongs to the DEAD box helicase family. DEAH subfamily.</text>
</comment>
<feature type="domain" description="Helicase ATP-binding" evidence="9">
    <location>
        <begin position="59"/>
        <end position="249"/>
    </location>
</feature>
<protein>
    <recommendedName>
        <fullName evidence="2">RNA helicase</fullName>
        <ecNumber evidence="2">3.6.4.13</ecNumber>
    </recommendedName>
</protein>
<evidence type="ECO:0000256" key="7">
    <source>
        <dbReference type="ARBA" id="ARBA00047984"/>
    </source>
</evidence>
<dbReference type="eggNOG" id="KOG0926">
    <property type="taxonomic scope" value="Eukaryota"/>
</dbReference>
<feature type="domain" description="Helicase C-terminal" evidence="10">
    <location>
        <begin position="449"/>
        <end position="631"/>
    </location>
</feature>
<evidence type="ECO:0000256" key="4">
    <source>
        <dbReference type="ARBA" id="ARBA00022801"/>
    </source>
</evidence>
<evidence type="ECO:0000313" key="11">
    <source>
        <dbReference type="EMBL" id="KMS96276.1"/>
    </source>
</evidence>
<evidence type="ECO:0000259" key="9">
    <source>
        <dbReference type="PROSITE" id="PS51192"/>
    </source>
</evidence>
<feature type="region of interest" description="Disordered" evidence="8">
    <location>
        <begin position="386"/>
        <end position="408"/>
    </location>
</feature>
<dbReference type="InterPro" id="IPR056371">
    <property type="entry name" value="DHX37-like_C"/>
</dbReference>
<dbReference type="GO" id="GO:0005524">
    <property type="term" value="F:ATP binding"/>
    <property type="evidence" value="ECO:0007669"/>
    <property type="project" value="UniProtKB-KW"/>
</dbReference>
<dbReference type="InterPro" id="IPR007502">
    <property type="entry name" value="Helicase-assoc_dom"/>
</dbReference>
<evidence type="ECO:0000256" key="1">
    <source>
        <dbReference type="ARBA" id="ARBA00008792"/>
    </source>
</evidence>
<keyword evidence="12" id="KW-1185">Reference proteome</keyword>
<dbReference type="Proteomes" id="UP000035740">
    <property type="component" value="Unassembled WGS sequence"/>
</dbReference>
<sequence>MDDEVNYETRVDTYTTNSVGDSPFPGCENVTTLIHVSRPKDVESGRMELPIIMKEQEIMETINNNVTVIISGGTGCGKTTQIPQFLYEAGYGSGKCPMRSGIIGITQPRRVAVLSTAKRVAFELGLQLGKEVGYQVRHDRSVGDNCSIKFMTDGILLQELKSDFMLRHYSVIILDEAHERSLNTDILVGMLSRAVKFRQEEAEKQQQDGIEKYKPNDRIYPIKLILMSATLRVEDFTSGKRIFPLSPPVINIPGNQFPVTKHFLKKTELIDYIGEAYKKVLKIHKLLPPGGILVFVTGQREVKLLCHMLRQASMKFVSRSSEVNEESEATKVTGTVVIGGYNLKNSDEVLNTVSSSNNKQQMDRFSCYDECRDKLDKNEAYFALTSEEDSESDIGSDFEDDGSDNGDAYFAVSSGEDSELDIGSDFEVHKSCKVANNIVDITEAVNSESLRAAFENLTEKSASSSDYNRNEKISATQDVCSCQPSSLTKQNADRKGPLIGPLDVLPLYAKLPEAAQLRVFEKIKEGERRVVVATNVAETSLTIPGIQYVVDTGREKVKEYNPSNGVESYRIKWTSKASASQRAGRAGRTGPGHCYCLYSSAAFTNLFPDFSTPDILKMPLDYAVLLLKSMGIGKVAKFPFPTPPDAEALGEAQSRLMYLGALDSKCRVTPLGKTMAQYPISPRHSRLLLQAIQLSKEKRGSVRPNLVLGYAVAAATALSVDSPYSFRYEGSQTNTEDQDKEHESGFLGSQKSRDQHAKSMMKQMRESANCCSATFAKPKSDALTVAYTLQLFEQSRNRTQFCKENTLNLKIMVELSKLRKQLLNIVFKERNQRVQPEFSWSHGTIKDVEDNWAVASDKYPLSQKEENILCEAICAGWIDMVAKRTSARESSDGDRKVNAIRYQASSMAKGTVFLGHWSSVHEAPPEFLVYHELNCTKRPYIYRATSVNPEWLAKLSGPLLCKYLAPSTNQKPVYDPHCDQVFNHVIPYFCRHMWELPPDKVPIEDDEERTKVFAYALLDGQVLPCLKIVKNVLVSLPSIILKPEALGQKRVSNLISKLRGRTIDSFAELKEAWKEDSLYLYLELLDFFKKDSRLLFDKLWGIMHKEAFSVPQGRTRKRKRGNRG</sequence>
<dbReference type="Gene3D" id="1.20.120.1080">
    <property type="match status" value="1"/>
</dbReference>
<organism evidence="11 12">
    <name type="scientific">Beta vulgaris subsp. vulgaris</name>
    <name type="common">Beet</name>
    <dbReference type="NCBI Taxonomy" id="3555"/>
    <lineage>
        <taxon>Eukaryota</taxon>
        <taxon>Viridiplantae</taxon>
        <taxon>Streptophyta</taxon>
        <taxon>Embryophyta</taxon>
        <taxon>Tracheophyta</taxon>
        <taxon>Spermatophyta</taxon>
        <taxon>Magnoliopsida</taxon>
        <taxon>eudicotyledons</taxon>
        <taxon>Gunneridae</taxon>
        <taxon>Pentapetalae</taxon>
        <taxon>Caryophyllales</taxon>
        <taxon>Chenopodiaceae</taxon>
        <taxon>Betoideae</taxon>
        <taxon>Beta</taxon>
    </lineage>
</organism>
<dbReference type="GO" id="GO:0003724">
    <property type="term" value="F:RNA helicase activity"/>
    <property type="evidence" value="ECO:0007669"/>
    <property type="project" value="UniProtKB-EC"/>
</dbReference>
<keyword evidence="3" id="KW-0547">Nucleotide-binding</keyword>
<dbReference type="GO" id="GO:0016787">
    <property type="term" value="F:hydrolase activity"/>
    <property type="evidence" value="ECO:0007669"/>
    <property type="project" value="UniProtKB-KW"/>
</dbReference>
<dbReference type="SMART" id="SM00490">
    <property type="entry name" value="HELICc"/>
    <property type="match status" value="1"/>
</dbReference>
<dbReference type="InterPro" id="IPR027417">
    <property type="entry name" value="P-loop_NTPase"/>
</dbReference>
<dbReference type="InterPro" id="IPR011709">
    <property type="entry name" value="DEAD-box_helicase_OB_fold"/>
</dbReference>
<dbReference type="CDD" id="cd18791">
    <property type="entry name" value="SF2_C_RHA"/>
    <property type="match status" value="1"/>
</dbReference>
<proteinExistence type="inferred from homology"/>
<evidence type="ECO:0000256" key="5">
    <source>
        <dbReference type="ARBA" id="ARBA00022806"/>
    </source>
</evidence>
<dbReference type="Pfam" id="PF00270">
    <property type="entry name" value="DEAD"/>
    <property type="match status" value="1"/>
</dbReference>
<evidence type="ECO:0000256" key="6">
    <source>
        <dbReference type="ARBA" id="ARBA00022840"/>
    </source>
</evidence>
<evidence type="ECO:0000256" key="3">
    <source>
        <dbReference type="ARBA" id="ARBA00022741"/>
    </source>
</evidence>
<dbReference type="Pfam" id="PF04408">
    <property type="entry name" value="WHD_HA2"/>
    <property type="match status" value="1"/>
</dbReference>
<dbReference type="SUPFAM" id="SSF52540">
    <property type="entry name" value="P-loop containing nucleoside triphosphate hydrolases"/>
    <property type="match status" value="1"/>
</dbReference>
<evidence type="ECO:0000256" key="2">
    <source>
        <dbReference type="ARBA" id="ARBA00012552"/>
    </source>
</evidence>
<dbReference type="Pfam" id="PF23362">
    <property type="entry name" value="DHX37_C"/>
    <property type="match status" value="1"/>
</dbReference>
<dbReference type="FunFam" id="3.40.50.300:FF:000637">
    <property type="entry name" value="ATP-dependent RNA helicase DHX37/DHR1"/>
    <property type="match status" value="1"/>
</dbReference>
<dbReference type="CDD" id="cd17982">
    <property type="entry name" value="DEXHc_DHX37"/>
    <property type="match status" value="1"/>
</dbReference>
<dbReference type="InterPro" id="IPR001650">
    <property type="entry name" value="Helicase_C-like"/>
</dbReference>
<evidence type="ECO:0000313" key="12">
    <source>
        <dbReference type="Proteomes" id="UP000035740"/>
    </source>
</evidence>
<evidence type="ECO:0000256" key="8">
    <source>
        <dbReference type="SAM" id="MobiDB-lite"/>
    </source>
</evidence>
<dbReference type="EMBL" id="KQ090397">
    <property type="protein sequence ID" value="KMS96276.1"/>
    <property type="molecule type" value="Genomic_DNA"/>
</dbReference>
<gene>
    <name evidence="11" type="ORF">BVRB_000810</name>
</gene>
<dbReference type="PANTHER" id="PTHR18934:SF99">
    <property type="entry name" value="ATP-DEPENDENT RNA HELICASE DHX37-RELATED"/>
    <property type="match status" value="1"/>
</dbReference>
<feature type="region of interest" description="Disordered" evidence="8">
    <location>
        <begin position="729"/>
        <end position="752"/>
    </location>
</feature>
<keyword evidence="6" id="KW-0067">ATP-binding</keyword>
<feature type="compositionally biased region" description="Acidic residues" evidence="8">
    <location>
        <begin position="386"/>
        <end position="404"/>
    </location>
</feature>
<dbReference type="InterPro" id="IPR002464">
    <property type="entry name" value="DNA/RNA_helicase_DEAH_CS"/>
</dbReference>
<dbReference type="GO" id="GO:0003723">
    <property type="term" value="F:RNA binding"/>
    <property type="evidence" value="ECO:0007669"/>
    <property type="project" value="TreeGrafter"/>
</dbReference>
<keyword evidence="4" id="KW-0378">Hydrolase</keyword>
<dbReference type="GO" id="GO:0005730">
    <property type="term" value="C:nucleolus"/>
    <property type="evidence" value="ECO:0007669"/>
    <property type="project" value="TreeGrafter"/>
</dbReference>
<evidence type="ECO:0000259" key="10">
    <source>
        <dbReference type="PROSITE" id="PS51194"/>
    </source>
</evidence>
<dbReference type="Gramene" id="KMS96276">
    <property type="protein sequence ID" value="KMS96276"/>
    <property type="gene ID" value="BVRB_000810"/>
</dbReference>
<accession>A0A0J8B5J0</accession>
<name>A0A0J8B5J0_BETVV</name>
<reference evidence="11 12" key="1">
    <citation type="journal article" date="2014" name="Nature">
        <title>The genome of the recently domesticated crop plant sugar beet (Beta vulgaris).</title>
        <authorList>
            <person name="Dohm J.C."/>
            <person name="Minoche A.E."/>
            <person name="Holtgrawe D."/>
            <person name="Capella-Gutierrez S."/>
            <person name="Zakrzewski F."/>
            <person name="Tafer H."/>
            <person name="Rupp O."/>
            <person name="Sorensen T.R."/>
            <person name="Stracke R."/>
            <person name="Reinhardt R."/>
            <person name="Goesmann A."/>
            <person name="Kraft T."/>
            <person name="Schulz B."/>
            <person name="Stadler P.F."/>
            <person name="Schmidt T."/>
            <person name="Gabaldon T."/>
            <person name="Lehrach H."/>
            <person name="Weisshaar B."/>
            <person name="Himmelbauer H."/>
        </authorList>
    </citation>
    <scope>NUCLEOTIDE SEQUENCE [LARGE SCALE GENOMIC DNA]</scope>
    <source>
        <tissue evidence="11">Taproot</tissue>
    </source>
</reference>
<dbReference type="EC" id="3.6.4.13" evidence="2"/>
<dbReference type="Gene3D" id="3.40.50.300">
    <property type="entry name" value="P-loop containing nucleotide triphosphate hydrolases"/>
    <property type="match status" value="3"/>
</dbReference>
<comment type="catalytic activity">
    <reaction evidence="7">
        <text>ATP + H2O = ADP + phosphate + H(+)</text>
        <dbReference type="Rhea" id="RHEA:13065"/>
        <dbReference type="ChEBI" id="CHEBI:15377"/>
        <dbReference type="ChEBI" id="CHEBI:15378"/>
        <dbReference type="ChEBI" id="CHEBI:30616"/>
        <dbReference type="ChEBI" id="CHEBI:43474"/>
        <dbReference type="ChEBI" id="CHEBI:456216"/>
        <dbReference type="EC" id="3.6.4.13"/>
    </reaction>
</comment>
<dbReference type="PROSITE" id="PS00690">
    <property type="entry name" value="DEAH_ATP_HELICASE"/>
    <property type="match status" value="1"/>
</dbReference>
<dbReference type="InterPro" id="IPR048333">
    <property type="entry name" value="HA2_WH"/>
</dbReference>
<dbReference type="InterPro" id="IPR014001">
    <property type="entry name" value="Helicase_ATP-bd"/>
</dbReference>
<dbReference type="KEGG" id="bvg:104883401"/>
<dbReference type="PANTHER" id="PTHR18934">
    <property type="entry name" value="ATP-DEPENDENT RNA HELICASE"/>
    <property type="match status" value="1"/>
</dbReference>
<dbReference type="PROSITE" id="PS51192">
    <property type="entry name" value="HELICASE_ATP_BIND_1"/>
    <property type="match status" value="1"/>
</dbReference>
<dbReference type="SMART" id="SM00487">
    <property type="entry name" value="DEXDc"/>
    <property type="match status" value="1"/>
</dbReference>
<dbReference type="AlphaFoldDB" id="A0A0J8B5J0"/>
<dbReference type="InterPro" id="IPR011545">
    <property type="entry name" value="DEAD/DEAH_box_helicase_dom"/>
</dbReference>
<keyword evidence="5" id="KW-0347">Helicase</keyword>
<dbReference type="OMA" id="YVEDEMD"/>
<dbReference type="GO" id="GO:0000462">
    <property type="term" value="P:maturation of SSU-rRNA from tricistronic rRNA transcript (SSU-rRNA, 5.8S rRNA, LSU-rRNA)"/>
    <property type="evidence" value="ECO:0007669"/>
    <property type="project" value="TreeGrafter"/>
</dbReference>
<dbReference type="SMART" id="SM00847">
    <property type="entry name" value="HA2"/>
    <property type="match status" value="1"/>
</dbReference>